<dbReference type="AlphaFoldDB" id="A0A9J5XGT6"/>
<dbReference type="GO" id="GO:0003700">
    <property type="term" value="F:DNA-binding transcription factor activity"/>
    <property type="evidence" value="ECO:0007669"/>
    <property type="project" value="InterPro"/>
</dbReference>
<feature type="domain" description="BHLH" evidence="7">
    <location>
        <begin position="345"/>
        <end position="394"/>
    </location>
</feature>
<reference evidence="8 9" key="1">
    <citation type="submission" date="2020-09" db="EMBL/GenBank/DDBJ databases">
        <title>De no assembly of potato wild relative species, Solanum commersonii.</title>
        <authorList>
            <person name="Cho K."/>
        </authorList>
    </citation>
    <scope>NUCLEOTIDE SEQUENCE [LARGE SCALE GENOMIC DNA]</scope>
    <source>
        <strain evidence="8">LZ3.2</strain>
        <tissue evidence="8">Leaf</tissue>
    </source>
</reference>
<dbReference type="SUPFAM" id="SSF47459">
    <property type="entry name" value="HLH, helix-loop-helix DNA-binding domain"/>
    <property type="match status" value="1"/>
</dbReference>
<dbReference type="PANTHER" id="PTHR46807">
    <property type="entry name" value="TRANSCRIPTION FACTOR PIF3"/>
    <property type="match status" value="1"/>
</dbReference>
<evidence type="ECO:0000256" key="3">
    <source>
        <dbReference type="ARBA" id="ARBA00023163"/>
    </source>
</evidence>
<dbReference type="GO" id="GO:0010017">
    <property type="term" value="P:red or far-red light signaling pathway"/>
    <property type="evidence" value="ECO:0007669"/>
    <property type="project" value="UniProtKB-ARBA"/>
</dbReference>
<dbReference type="Gene3D" id="4.10.280.10">
    <property type="entry name" value="Helix-loop-helix DNA-binding domain"/>
    <property type="match status" value="1"/>
</dbReference>
<keyword evidence="3" id="KW-0804">Transcription</keyword>
<evidence type="ECO:0000256" key="6">
    <source>
        <dbReference type="SAM" id="Phobius"/>
    </source>
</evidence>
<feature type="region of interest" description="Disordered" evidence="5">
    <location>
        <begin position="269"/>
        <end position="359"/>
    </location>
</feature>
<dbReference type="GO" id="GO:0046983">
    <property type="term" value="F:protein dimerization activity"/>
    <property type="evidence" value="ECO:0007669"/>
    <property type="project" value="InterPro"/>
</dbReference>
<feature type="compositionally biased region" description="Basic and acidic residues" evidence="5">
    <location>
        <begin position="345"/>
        <end position="359"/>
    </location>
</feature>
<dbReference type="OrthoDB" id="690068at2759"/>
<feature type="compositionally biased region" description="Low complexity" evidence="5">
    <location>
        <begin position="124"/>
        <end position="136"/>
    </location>
</feature>
<feature type="compositionally biased region" description="Polar residues" evidence="5">
    <location>
        <begin position="269"/>
        <end position="281"/>
    </location>
</feature>
<dbReference type="InterPro" id="IPR011598">
    <property type="entry name" value="bHLH_dom"/>
</dbReference>
<gene>
    <name evidence="8" type="ORF">H5410_047335</name>
</gene>
<proteinExistence type="predicted"/>
<keyword evidence="9" id="KW-1185">Reference proteome</keyword>
<evidence type="ECO:0000256" key="2">
    <source>
        <dbReference type="ARBA" id="ARBA00023015"/>
    </source>
</evidence>
<dbReference type="GO" id="GO:0005634">
    <property type="term" value="C:nucleus"/>
    <property type="evidence" value="ECO:0007669"/>
    <property type="project" value="UniProtKB-SubCell"/>
</dbReference>
<evidence type="ECO:0000256" key="5">
    <source>
        <dbReference type="SAM" id="MobiDB-lite"/>
    </source>
</evidence>
<keyword evidence="6" id="KW-1133">Transmembrane helix</keyword>
<evidence type="ECO:0000313" key="8">
    <source>
        <dbReference type="EMBL" id="KAG5586901.1"/>
    </source>
</evidence>
<comment type="subcellular location">
    <subcellularLocation>
        <location evidence="1">Nucleus</location>
    </subcellularLocation>
</comment>
<keyword evidence="6" id="KW-0812">Transmembrane</keyword>
<feature type="compositionally biased region" description="Acidic residues" evidence="5">
    <location>
        <begin position="315"/>
        <end position="328"/>
    </location>
</feature>
<dbReference type="EMBL" id="JACXVP010000009">
    <property type="protein sequence ID" value="KAG5586901.1"/>
    <property type="molecule type" value="Genomic_DNA"/>
</dbReference>
<feature type="region of interest" description="Disordered" evidence="5">
    <location>
        <begin position="521"/>
        <end position="547"/>
    </location>
</feature>
<sequence>MNHSVPDFDMDDDYSLPASSGLTRTKKSAMAEEEIMELLWKNGQVVMQSQNQRSVKKSHIGNGSGGGGDAVIPSDQAVGREIRHVEETTPHHLFMQEDEMASWLHYPLDDPSFERDLYSDLLYPTPTSTLTTAALPRDSRTSTLEIRPPPPQPSPAAPIGTTPRPPIPPSRRSVTENSNRFQNFGHFSRLPTARLEPGQANLSKSPRDSTVVDSNVTPITGQESRVSHVPDNVVPVPGGNVGCSTINGSTGTATTSTAIRESTTTCDISMTSSPGCSGNSVSASAEPPAPAPSHKAAPTATAAAADDRKRKGRETDDEGQNEEAEFESPDTKKQARGSTSTKRSRAAEVHNLSERRRRDRINEKMKALQELIPRCNKTDKASMLDEAIEYLKSLQLQVQMMSMGCGMVPMMYPGMQPYMPPMGMGMGMGMGMEIGMNRPMVPYPPLLPGAAMQNAAAAAQMGPRFPIPPFHLPPVPVADPSRMQASSQPDPMLNSLVAHNSNQSRLPNFNDPYQQFFSLQQAQNQAVEQPSNNKSSSKKEVGNPGNHQSGKLTIQILLFIIYAITWRFLNNKLEKEKIKLRPH</sequence>
<keyword evidence="6" id="KW-0472">Membrane</keyword>
<feature type="compositionally biased region" description="Pro residues" evidence="5">
    <location>
        <begin position="147"/>
        <end position="156"/>
    </location>
</feature>
<dbReference type="CDD" id="cd11445">
    <property type="entry name" value="bHLH_AtPIF_like"/>
    <property type="match status" value="1"/>
</dbReference>
<protein>
    <recommendedName>
        <fullName evidence="7">BHLH domain-containing protein</fullName>
    </recommendedName>
</protein>
<dbReference type="SMART" id="SM00353">
    <property type="entry name" value="HLH"/>
    <property type="match status" value="1"/>
</dbReference>
<evidence type="ECO:0000259" key="7">
    <source>
        <dbReference type="PROSITE" id="PS50888"/>
    </source>
</evidence>
<feature type="region of interest" description="Disordered" evidence="5">
    <location>
        <begin position="50"/>
        <end position="73"/>
    </location>
</feature>
<organism evidence="8 9">
    <name type="scientific">Solanum commersonii</name>
    <name type="common">Commerson's wild potato</name>
    <name type="synonym">Commerson's nightshade</name>
    <dbReference type="NCBI Taxonomy" id="4109"/>
    <lineage>
        <taxon>Eukaryota</taxon>
        <taxon>Viridiplantae</taxon>
        <taxon>Streptophyta</taxon>
        <taxon>Embryophyta</taxon>
        <taxon>Tracheophyta</taxon>
        <taxon>Spermatophyta</taxon>
        <taxon>Magnoliopsida</taxon>
        <taxon>eudicotyledons</taxon>
        <taxon>Gunneridae</taxon>
        <taxon>Pentapetalae</taxon>
        <taxon>asterids</taxon>
        <taxon>lamiids</taxon>
        <taxon>Solanales</taxon>
        <taxon>Solanaceae</taxon>
        <taxon>Solanoideae</taxon>
        <taxon>Solaneae</taxon>
        <taxon>Solanum</taxon>
    </lineage>
</organism>
<dbReference type="PANTHER" id="PTHR46807:SF8">
    <property type="entry name" value="TRANSCRIPTION FACTOR PIF1-LIKE ISOFORM X2"/>
    <property type="match status" value="1"/>
</dbReference>
<name>A0A9J5XGT6_SOLCO</name>
<evidence type="ECO:0000313" key="9">
    <source>
        <dbReference type="Proteomes" id="UP000824120"/>
    </source>
</evidence>
<dbReference type="FunFam" id="4.10.280.10:FF:000004">
    <property type="entry name" value="Basic helix-loop-helix transcription factor"/>
    <property type="match status" value="1"/>
</dbReference>
<feature type="region of interest" description="Disordered" evidence="5">
    <location>
        <begin position="124"/>
        <end position="176"/>
    </location>
</feature>
<dbReference type="Proteomes" id="UP000824120">
    <property type="component" value="Chromosome 9"/>
</dbReference>
<dbReference type="Pfam" id="PF00010">
    <property type="entry name" value="HLH"/>
    <property type="match status" value="1"/>
</dbReference>
<evidence type="ECO:0000256" key="4">
    <source>
        <dbReference type="ARBA" id="ARBA00023242"/>
    </source>
</evidence>
<dbReference type="InterPro" id="IPR047265">
    <property type="entry name" value="PIF1-like_bHLH"/>
</dbReference>
<comment type="caution">
    <text evidence="8">The sequence shown here is derived from an EMBL/GenBank/DDBJ whole genome shotgun (WGS) entry which is preliminary data.</text>
</comment>
<dbReference type="InterPro" id="IPR044273">
    <property type="entry name" value="PIF3-like"/>
</dbReference>
<dbReference type="InterPro" id="IPR036638">
    <property type="entry name" value="HLH_DNA-bd_sf"/>
</dbReference>
<feature type="compositionally biased region" description="Low complexity" evidence="5">
    <location>
        <begin position="282"/>
        <end position="304"/>
    </location>
</feature>
<evidence type="ECO:0000256" key="1">
    <source>
        <dbReference type="ARBA" id="ARBA00004123"/>
    </source>
</evidence>
<accession>A0A9J5XGT6</accession>
<keyword evidence="2" id="KW-0805">Transcription regulation</keyword>
<dbReference type="PROSITE" id="PS50888">
    <property type="entry name" value="BHLH"/>
    <property type="match status" value="1"/>
</dbReference>
<keyword evidence="4" id="KW-0539">Nucleus</keyword>
<feature type="transmembrane region" description="Helical" evidence="6">
    <location>
        <begin position="552"/>
        <end position="569"/>
    </location>
</feature>
<feature type="region of interest" description="Disordered" evidence="5">
    <location>
        <begin position="1"/>
        <end position="25"/>
    </location>
</feature>